<dbReference type="SUPFAM" id="SSF52540">
    <property type="entry name" value="P-loop containing nucleoside triphosphate hydrolases"/>
    <property type="match status" value="1"/>
</dbReference>
<gene>
    <name evidence="1" type="ORF">RSOL_066900</name>
</gene>
<proteinExistence type="predicted"/>
<evidence type="ECO:0000313" key="1">
    <source>
        <dbReference type="EMBL" id="EUC54690.1"/>
    </source>
</evidence>
<reference evidence="2" key="1">
    <citation type="journal article" date="2014" name="Genome Announc.">
        <title>Draft genome sequence of the plant-pathogenic soil fungus Rhizoctonia solani anastomosis group 3 strain Rhs1AP.</title>
        <authorList>
            <person name="Cubeta M.A."/>
            <person name="Thomas E."/>
            <person name="Dean R.A."/>
            <person name="Jabaji S."/>
            <person name="Neate S.M."/>
            <person name="Tavantzis S."/>
            <person name="Toda T."/>
            <person name="Vilgalys R."/>
            <person name="Bharathan N."/>
            <person name="Fedorova-Abrams N."/>
            <person name="Pakala S.B."/>
            <person name="Pakala S.M."/>
            <person name="Zafar N."/>
            <person name="Joardar V."/>
            <person name="Losada L."/>
            <person name="Nierman W.C."/>
        </authorList>
    </citation>
    <scope>NUCLEOTIDE SEQUENCE [LARGE SCALE GENOMIC DNA]</scope>
    <source>
        <strain evidence="2">AG-3</strain>
    </source>
</reference>
<organism evidence="1 2">
    <name type="scientific">Rhizoctonia solani AG-3 Rhs1AP</name>
    <dbReference type="NCBI Taxonomy" id="1086054"/>
    <lineage>
        <taxon>Eukaryota</taxon>
        <taxon>Fungi</taxon>
        <taxon>Dikarya</taxon>
        <taxon>Basidiomycota</taxon>
        <taxon>Agaricomycotina</taxon>
        <taxon>Agaricomycetes</taxon>
        <taxon>Cantharellales</taxon>
        <taxon>Ceratobasidiaceae</taxon>
        <taxon>Rhizoctonia</taxon>
    </lineage>
</organism>
<evidence type="ECO:0008006" key="3">
    <source>
        <dbReference type="Google" id="ProtNLM"/>
    </source>
</evidence>
<dbReference type="AlphaFoldDB" id="X8IY46"/>
<dbReference type="Proteomes" id="UP000030108">
    <property type="component" value="Unassembled WGS sequence"/>
</dbReference>
<name>X8IY46_9AGAM</name>
<evidence type="ECO:0000313" key="2">
    <source>
        <dbReference type="Proteomes" id="UP000030108"/>
    </source>
</evidence>
<dbReference type="EMBL" id="JATN01000322">
    <property type="protein sequence ID" value="EUC54690.1"/>
    <property type="molecule type" value="Genomic_DNA"/>
</dbReference>
<sequence>MVAINKGFAPLVYRYGGFKRVPTEVENVWDTVPFNTPTFCELNGIRCVPGEKIVGFNEVPDQLETAQEYWTPKLREEYARRLPGAVRLLRYLDKQYISDFVNKNINVEQFQNTYRGAPGKADWEWIWGTVFDQPGGLKKHLVSCMLDLGCDAATAYRKHRKDVKEVMCMKNKVFLEHKTAKSVGFDRVWSGAREKLTLAIFGQSIFDSDGDRDDWFDFMTRALCFRIFETERKRVNRSVEELETTEKGLVAAYNDALKHPTIANLRMVVNYHVAIVNINRATGINVMSDTGGWSDRIKSLYKELGAEIVDGKVKKLAVTSAKAKMVPWDDLRATVQAFIQSLQGRMATEAVRDNEGIAKDPDKEGTDEPAQVLDPSVIFNADAGVTEFAKVETEELLDLLGVSDGLLPGRPAPKEGKEPLKPSWEQWVAVAAILKKMFTDNLGEEGDPTLLADQVGMGKTVTVILLIELLWKLIGLQRANPSWPEIGTNEDGARWPKLLGKPLVAKFKLIY</sequence>
<accession>X8IY46</accession>
<dbReference type="InterPro" id="IPR027417">
    <property type="entry name" value="P-loop_NTPase"/>
</dbReference>
<comment type="caution">
    <text evidence="1">The sequence shown here is derived from an EMBL/GenBank/DDBJ whole genome shotgun (WGS) entry which is preliminary data.</text>
</comment>
<dbReference type="OrthoDB" id="10584502at2759"/>
<protein>
    <recommendedName>
        <fullName evidence="3">SNF2 family amino-terminal protein</fullName>
    </recommendedName>
</protein>
<feature type="non-terminal residue" evidence="1">
    <location>
        <position position="511"/>
    </location>
</feature>